<evidence type="ECO:0000256" key="6">
    <source>
        <dbReference type="ARBA" id="ARBA00022679"/>
    </source>
</evidence>
<dbReference type="InterPro" id="IPR005467">
    <property type="entry name" value="His_kinase_dom"/>
</dbReference>
<dbReference type="CDD" id="cd00075">
    <property type="entry name" value="HATPase"/>
    <property type="match status" value="1"/>
</dbReference>
<dbReference type="FunFam" id="1.10.287.130:FF:000001">
    <property type="entry name" value="Two-component sensor histidine kinase"/>
    <property type="match status" value="1"/>
</dbReference>
<comment type="subcellular location">
    <subcellularLocation>
        <location evidence="2">Cell membrane</location>
        <topology evidence="2">Multi-pass membrane protein</topology>
    </subcellularLocation>
</comment>
<keyword evidence="10" id="KW-0067">ATP-binding</keyword>
<keyword evidence="4" id="KW-1003">Cell membrane</keyword>
<dbReference type="SMART" id="SM00387">
    <property type="entry name" value="HATPase_c"/>
    <property type="match status" value="1"/>
</dbReference>
<evidence type="ECO:0000256" key="8">
    <source>
        <dbReference type="ARBA" id="ARBA00022741"/>
    </source>
</evidence>
<evidence type="ECO:0000256" key="13">
    <source>
        <dbReference type="ARBA" id="ARBA00023136"/>
    </source>
</evidence>
<dbReference type="SMART" id="SM00388">
    <property type="entry name" value="HisKA"/>
    <property type="match status" value="1"/>
</dbReference>
<keyword evidence="18" id="KW-1185">Reference proteome</keyword>
<dbReference type="Gene3D" id="1.10.287.130">
    <property type="match status" value="1"/>
</dbReference>
<keyword evidence="7 14" id="KW-0812">Transmembrane</keyword>
<keyword evidence="12" id="KW-0902">Two-component regulatory system</keyword>
<evidence type="ECO:0000256" key="3">
    <source>
        <dbReference type="ARBA" id="ARBA00012438"/>
    </source>
</evidence>
<dbReference type="InterPro" id="IPR036890">
    <property type="entry name" value="HATPase_C_sf"/>
</dbReference>
<evidence type="ECO:0000256" key="11">
    <source>
        <dbReference type="ARBA" id="ARBA00022989"/>
    </source>
</evidence>
<dbReference type="FunFam" id="3.30.565.10:FF:000006">
    <property type="entry name" value="Sensor histidine kinase WalK"/>
    <property type="match status" value="1"/>
</dbReference>
<dbReference type="EMBL" id="CTRP01000005">
    <property type="protein sequence ID" value="CQR71769.1"/>
    <property type="molecule type" value="Genomic_DNA"/>
</dbReference>
<evidence type="ECO:0000256" key="12">
    <source>
        <dbReference type="ARBA" id="ARBA00023012"/>
    </source>
</evidence>
<dbReference type="CDD" id="cd00082">
    <property type="entry name" value="HisKA"/>
    <property type="match status" value="1"/>
</dbReference>
<evidence type="ECO:0000259" key="16">
    <source>
        <dbReference type="PROSITE" id="PS50885"/>
    </source>
</evidence>
<protein>
    <recommendedName>
        <fullName evidence="3">histidine kinase</fullName>
        <ecNumber evidence="3">2.7.13.3</ecNumber>
    </recommendedName>
</protein>
<keyword evidence="13 14" id="KW-0472">Membrane</keyword>
<evidence type="ECO:0000256" key="4">
    <source>
        <dbReference type="ARBA" id="ARBA00022475"/>
    </source>
</evidence>
<dbReference type="AlphaFoldDB" id="A0A0U1KXC4"/>
<keyword evidence="5" id="KW-0597">Phosphoprotein</keyword>
<proteinExistence type="predicted"/>
<evidence type="ECO:0000313" key="18">
    <source>
        <dbReference type="Proteomes" id="UP000049855"/>
    </source>
</evidence>
<dbReference type="InterPro" id="IPR036097">
    <property type="entry name" value="HisK_dim/P_sf"/>
</dbReference>
<dbReference type="Proteomes" id="UP000049855">
    <property type="component" value="Unassembled WGS sequence"/>
</dbReference>
<dbReference type="GO" id="GO:0000155">
    <property type="term" value="F:phosphorelay sensor kinase activity"/>
    <property type="evidence" value="ECO:0007669"/>
    <property type="project" value="InterPro"/>
</dbReference>
<dbReference type="PROSITE" id="PS50109">
    <property type="entry name" value="HIS_KIN"/>
    <property type="match status" value="1"/>
</dbReference>
<dbReference type="EC" id="2.7.13.3" evidence="3"/>
<dbReference type="InterPro" id="IPR003594">
    <property type="entry name" value="HATPase_dom"/>
</dbReference>
<dbReference type="CDD" id="cd06225">
    <property type="entry name" value="HAMP"/>
    <property type="match status" value="1"/>
</dbReference>
<dbReference type="GO" id="GO:0005886">
    <property type="term" value="C:plasma membrane"/>
    <property type="evidence" value="ECO:0007669"/>
    <property type="project" value="UniProtKB-SubCell"/>
</dbReference>
<dbReference type="PANTHER" id="PTHR45528">
    <property type="entry name" value="SENSOR HISTIDINE KINASE CPXA"/>
    <property type="match status" value="1"/>
</dbReference>
<evidence type="ECO:0000256" key="2">
    <source>
        <dbReference type="ARBA" id="ARBA00004651"/>
    </source>
</evidence>
<dbReference type="PANTHER" id="PTHR45528:SF1">
    <property type="entry name" value="SENSOR HISTIDINE KINASE CPXA"/>
    <property type="match status" value="1"/>
</dbReference>
<evidence type="ECO:0000256" key="5">
    <source>
        <dbReference type="ARBA" id="ARBA00022553"/>
    </source>
</evidence>
<feature type="transmembrane region" description="Helical" evidence="14">
    <location>
        <begin position="129"/>
        <end position="151"/>
    </location>
</feature>
<dbReference type="InterPro" id="IPR003661">
    <property type="entry name" value="HisK_dim/P_dom"/>
</dbReference>
<reference evidence="18" key="1">
    <citation type="submission" date="2015-03" db="EMBL/GenBank/DDBJ databases">
        <authorList>
            <person name="Nijsse Bart"/>
        </authorList>
    </citation>
    <scope>NUCLEOTIDE SEQUENCE [LARGE SCALE GENOMIC DNA]</scope>
</reference>
<dbReference type="GO" id="GO:0005524">
    <property type="term" value="F:ATP binding"/>
    <property type="evidence" value="ECO:0007669"/>
    <property type="project" value="UniProtKB-KW"/>
</dbReference>
<dbReference type="SUPFAM" id="SSF47384">
    <property type="entry name" value="Homodimeric domain of signal transducing histidine kinase"/>
    <property type="match status" value="1"/>
</dbReference>
<dbReference type="SUPFAM" id="SSF55874">
    <property type="entry name" value="ATPase domain of HSP90 chaperone/DNA topoisomerase II/histidine kinase"/>
    <property type="match status" value="1"/>
</dbReference>
<feature type="domain" description="HAMP" evidence="16">
    <location>
        <begin position="153"/>
        <end position="206"/>
    </location>
</feature>
<dbReference type="PROSITE" id="PS50885">
    <property type="entry name" value="HAMP"/>
    <property type="match status" value="1"/>
</dbReference>
<keyword evidence="8" id="KW-0547">Nucleotide-binding</keyword>
<organism evidence="17 18">
    <name type="scientific">Sporomusa ovata</name>
    <dbReference type="NCBI Taxonomy" id="2378"/>
    <lineage>
        <taxon>Bacteria</taxon>
        <taxon>Bacillati</taxon>
        <taxon>Bacillota</taxon>
        <taxon>Negativicutes</taxon>
        <taxon>Selenomonadales</taxon>
        <taxon>Sporomusaceae</taxon>
        <taxon>Sporomusa</taxon>
    </lineage>
</organism>
<dbReference type="Pfam" id="PF00512">
    <property type="entry name" value="HisKA"/>
    <property type="match status" value="1"/>
</dbReference>
<name>A0A0U1KXC4_9FIRM</name>
<evidence type="ECO:0000313" key="17">
    <source>
        <dbReference type="EMBL" id="CQR71769.1"/>
    </source>
</evidence>
<dbReference type="PRINTS" id="PR00344">
    <property type="entry name" value="BCTRLSENSOR"/>
</dbReference>
<evidence type="ECO:0000256" key="7">
    <source>
        <dbReference type="ARBA" id="ARBA00022692"/>
    </source>
</evidence>
<evidence type="ECO:0000256" key="9">
    <source>
        <dbReference type="ARBA" id="ARBA00022777"/>
    </source>
</evidence>
<dbReference type="SUPFAM" id="SSF158472">
    <property type="entry name" value="HAMP domain-like"/>
    <property type="match status" value="1"/>
</dbReference>
<gene>
    <name evidence="17" type="ORF">SpAn4DRAFT_3635</name>
</gene>
<keyword evidence="6 17" id="KW-0808">Transferase</keyword>
<dbReference type="Pfam" id="PF02518">
    <property type="entry name" value="HATPase_c"/>
    <property type="match status" value="1"/>
</dbReference>
<dbReference type="InterPro" id="IPR004358">
    <property type="entry name" value="Sig_transdc_His_kin-like_C"/>
</dbReference>
<dbReference type="Gene3D" id="3.30.565.10">
    <property type="entry name" value="Histidine kinase-like ATPase, C-terminal domain"/>
    <property type="match status" value="1"/>
</dbReference>
<keyword evidence="9" id="KW-0418">Kinase</keyword>
<dbReference type="InterPro" id="IPR003660">
    <property type="entry name" value="HAMP_dom"/>
</dbReference>
<comment type="catalytic activity">
    <reaction evidence="1">
        <text>ATP + protein L-histidine = ADP + protein N-phospho-L-histidine.</text>
        <dbReference type="EC" id="2.7.13.3"/>
    </reaction>
</comment>
<evidence type="ECO:0000256" key="1">
    <source>
        <dbReference type="ARBA" id="ARBA00000085"/>
    </source>
</evidence>
<evidence type="ECO:0000256" key="10">
    <source>
        <dbReference type="ARBA" id="ARBA00022840"/>
    </source>
</evidence>
<accession>A0A0U1KXC4</accession>
<keyword evidence="11 14" id="KW-1133">Transmembrane helix</keyword>
<sequence>MLFTQAQNDLQQNVLNVTHYIEKNTIDNRLLLLKENILSPGVILKIYDEQNSLIIDSDAHVLGKHPSTWKNHDFDYYRSTSMEDELSQLINTDHLYFYETKKQFSLNGHLFKLYLMKPMVEQNQFLKNLIVNLFIANMLGLIIAIISGIFISNRILRPIRNITEAAKEIEIKNLEKRITPTDSNDELHELAKTFNHMLNRIQTGFEKQRRFVSDASHELRTPITVISGYADMLDRWGKNDPAALQEGIEVIKSEAKNMYGLIEKLLFLARADQNRQVLNKTPFNTSHLIEEIYQETCMIAPNHTIILAQNQPADICADAASIKQMLRIFIENSINYTPSGGKIIIDARKLESHFEITVTDSGTGIPNEDQPHVFNRFYRVDKSRSKVTGGTGLGLSIAGWIADQHNSTIHLDSTFGEGTEIIVCIPLC</sequence>
<dbReference type="SMART" id="SM00304">
    <property type="entry name" value="HAMP"/>
    <property type="match status" value="1"/>
</dbReference>
<feature type="domain" description="Histidine kinase" evidence="15">
    <location>
        <begin position="214"/>
        <end position="428"/>
    </location>
</feature>
<dbReference type="Gene3D" id="6.10.340.10">
    <property type="match status" value="1"/>
</dbReference>
<dbReference type="InterPro" id="IPR050398">
    <property type="entry name" value="HssS/ArlS-like"/>
</dbReference>
<evidence type="ECO:0000256" key="14">
    <source>
        <dbReference type="SAM" id="Phobius"/>
    </source>
</evidence>
<evidence type="ECO:0000259" key="15">
    <source>
        <dbReference type="PROSITE" id="PS50109"/>
    </source>
</evidence>
<dbReference type="Pfam" id="PF00672">
    <property type="entry name" value="HAMP"/>
    <property type="match status" value="1"/>
</dbReference>